<comment type="caution">
    <text evidence="4">The sequence shown here is derived from an EMBL/GenBank/DDBJ whole genome shotgun (WGS) entry which is preliminary data.</text>
</comment>
<gene>
    <name evidence="4" type="ORF">ACFO6W_21745</name>
</gene>
<feature type="domain" description="DUF3945" evidence="2">
    <location>
        <begin position="475"/>
        <end position="526"/>
    </location>
</feature>
<dbReference type="InterPro" id="IPR025222">
    <property type="entry name" value="DUF3945"/>
</dbReference>
<reference evidence="5" key="1">
    <citation type="journal article" date="2019" name="Int. J. Syst. Evol. Microbiol.">
        <title>The Global Catalogue of Microorganisms (GCM) 10K type strain sequencing project: providing services to taxonomists for standard genome sequencing and annotation.</title>
        <authorList>
            <consortium name="The Broad Institute Genomics Platform"/>
            <consortium name="The Broad Institute Genome Sequencing Center for Infectious Disease"/>
            <person name="Wu L."/>
            <person name="Ma J."/>
        </authorList>
    </citation>
    <scope>NUCLEOTIDE SEQUENCE [LARGE SCALE GENOMIC DNA]</scope>
    <source>
        <strain evidence="5">CCUG 66188</strain>
    </source>
</reference>
<dbReference type="Pfam" id="PF13101">
    <property type="entry name" value="DUF3945"/>
    <property type="match status" value="4"/>
</dbReference>
<dbReference type="Pfam" id="PF13351">
    <property type="entry name" value="DUF4099"/>
    <property type="match status" value="1"/>
</dbReference>
<sequence>MAKEIKNESAKKTQQPEDSQVLVVADKKNKSIEVVKDADKKKGVKTVPPIKERENEFLKIGHNSDPSDILLTTVKNFYSQARDPTQFAIYKIPFKTFELLKNGLQGLYNQFNNNQKKESMEKDQNKQDTIPENNTDRKYRFMPSQINFDQLKDLGITKEYLEQKGLLDQMLQGRKTNQLIPISISQGGAHVTTDAKLSLRQEQDGSVSLRIHGVKKEPELDRPYFGHVFTEEDKNNLRETGHLGRVVDLYDRNNQLHPSFISIDPLTKEISSVRAKGVFIPDDANNVKLMDHEKEDLRNGKEIFVEGMVSKAGKEFDAYLRVDANERRVTYRFEEGLSNIKKIGGVELNDQQKTDLKEGKTILVEGMVNKQTGELRDSYVKATDLETGKLQFSNFNPDSPAESREIIIPRYVGQVLLTNEDRNDLSEGKSIFLKDQVRANGETYDSFVRLHPATGDIQRSRTPDGFSEDVKVEIPKEISGVKVTAKMKAEIQDGKVVEIKGAKGTDGSFVPTFVRINKDTGLLNFFRENPDKAKKTTINGDSADTKAQQTAAKDVKKSKSSKIS</sequence>
<accession>A0ABV9L1V0</accession>
<dbReference type="Proteomes" id="UP001596023">
    <property type="component" value="Unassembled WGS sequence"/>
</dbReference>
<dbReference type="InterPro" id="IPR025343">
    <property type="entry name" value="DUF4099"/>
</dbReference>
<feature type="compositionally biased region" description="Polar residues" evidence="1">
    <location>
        <begin position="536"/>
        <end position="551"/>
    </location>
</feature>
<evidence type="ECO:0000256" key="1">
    <source>
        <dbReference type="SAM" id="MobiDB-lite"/>
    </source>
</evidence>
<feature type="region of interest" description="Disordered" evidence="1">
    <location>
        <begin position="529"/>
        <end position="564"/>
    </location>
</feature>
<evidence type="ECO:0000313" key="5">
    <source>
        <dbReference type="Proteomes" id="UP001596023"/>
    </source>
</evidence>
<feature type="domain" description="DUF3945" evidence="2">
    <location>
        <begin position="409"/>
        <end position="458"/>
    </location>
</feature>
<keyword evidence="5" id="KW-1185">Reference proteome</keyword>
<protein>
    <submittedName>
        <fullName evidence="4">DUF3945 domain-containing protein</fullName>
    </submittedName>
</protein>
<name>A0ABV9L1V0_9BACT</name>
<evidence type="ECO:0000259" key="3">
    <source>
        <dbReference type="Pfam" id="PF13351"/>
    </source>
</evidence>
<dbReference type="RefSeq" id="WP_380000414.1">
    <property type="nucleotide sequence ID" value="NZ_JBHSGN010000131.1"/>
</dbReference>
<feature type="region of interest" description="Disordered" evidence="1">
    <location>
        <begin position="1"/>
        <end position="20"/>
    </location>
</feature>
<feature type="compositionally biased region" description="Basic and acidic residues" evidence="1">
    <location>
        <begin position="115"/>
        <end position="126"/>
    </location>
</feature>
<feature type="region of interest" description="Disordered" evidence="1">
    <location>
        <begin position="114"/>
        <end position="135"/>
    </location>
</feature>
<feature type="domain" description="DUF3945" evidence="2">
    <location>
        <begin position="341"/>
        <end position="392"/>
    </location>
</feature>
<feature type="domain" description="DUF4099" evidence="3">
    <location>
        <begin position="142"/>
        <end position="223"/>
    </location>
</feature>
<proteinExistence type="predicted"/>
<feature type="domain" description="DUF3945" evidence="2">
    <location>
        <begin position="281"/>
        <end position="333"/>
    </location>
</feature>
<feature type="compositionally biased region" description="Basic and acidic residues" evidence="1">
    <location>
        <begin position="1"/>
        <end position="15"/>
    </location>
</feature>
<evidence type="ECO:0000313" key="4">
    <source>
        <dbReference type="EMBL" id="MFC4676310.1"/>
    </source>
</evidence>
<evidence type="ECO:0000259" key="2">
    <source>
        <dbReference type="Pfam" id="PF13101"/>
    </source>
</evidence>
<dbReference type="EMBL" id="JBHSGN010000131">
    <property type="protein sequence ID" value="MFC4676310.1"/>
    <property type="molecule type" value="Genomic_DNA"/>
</dbReference>
<organism evidence="4 5">
    <name type="scientific">Dysgonomonas termitidis</name>
    <dbReference type="NCBI Taxonomy" id="1516126"/>
    <lineage>
        <taxon>Bacteria</taxon>
        <taxon>Pseudomonadati</taxon>
        <taxon>Bacteroidota</taxon>
        <taxon>Bacteroidia</taxon>
        <taxon>Bacteroidales</taxon>
        <taxon>Dysgonomonadaceae</taxon>
        <taxon>Dysgonomonas</taxon>
    </lineage>
</organism>